<dbReference type="AlphaFoldDB" id="A0A8I0LHG7"/>
<evidence type="ECO:0000256" key="10">
    <source>
        <dbReference type="RuleBase" id="RU004504"/>
    </source>
</evidence>
<keyword evidence="4" id="KW-0808">Transferase</keyword>
<dbReference type="PANTHER" id="PTHR11601:SF34">
    <property type="entry name" value="CYSTEINE DESULFURASE"/>
    <property type="match status" value="1"/>
</dbReference>
<evidence type="ECO:0000256" key="8">
    <source>
        <dbReference type="ARBA" id="ARBA00023014"/>
    </source>
</evidence>
<dbReference type="Gene3D" id="1.10.260.50">
    <property type="match status" value="1"/>
</dbReference>
<dbReference type="Gene3D" id="3.40.640.10">
    <property type="entry name" value="Type I PLP-dependent aspartate aminotransferase-like (Major domain)"/>
    <property type="match status" value="1"/>
</dbReference>
<comment type="cofactor">
    <cofactor evidence="1 10">
        <name>pyridoxal 5'-phosphate</name>
        <dbReference type="ChEBI" id="CHEBI:597326"/>
    </cofactor>
</comment>
<dbReference type="InterPro" id="IPR000192">
    <property type="entry name" value="Aminotrans_V_dom"/>
</dbReference>
<keyword evidence="8" id="KW-0411">Iron-sulfur</keyword>
<evidence type="ECO:0000256" key="7">
    <source>
        <dbReference type="ARBA" id="ARBA00023004"/>
    </source>
</evidence>
<dbReference type="RefSeq" id="WP_191734134.1">
    <property type="nucleotide sequence ID" value="NZ_JACSPR010000008.1"/>
</dbReference>
<evidence type="ECO:0000256" key="9">
    <source>
        <dbReference type="ARBA" id="ARBA00050776"/>
    </source>
</evidence>
<accession>A0A8I0LHG7</accession>
<evidence type="ECO:0000259" key="11">
    <source>
        <dbReference type="Pfam" id="PF00266"/>
    </source>
</evidence>
<dbReference type="EC" id="2.8.1.7" evidence="3"/>
<dbReference type="PANTHER" id="PTHR11601">
    <property type="entry name" value="CYSTEINE DESULFURYLASE FAMILY MEMBER"/>
    <property type="match status" value="1"/>
</dbReference>
<evidence type="ECO:0000256" key="5">
    <source>
        <dbReference type="ARBA" id="ARBA00022723"/>
    </source>
</evidence>
<evidence type="ECO:0000256" key="1">
    <source>
        <dbReference type="ARBA" id="ARBA00001933"/>
    </source>
</evidence>
<dbReference type="InterPro" id="IPR016454">
    <property type="entry name" value="Cysteine_dSase"/>
</dbReference>
<dbReference type="InterPro" id="IPR015421">
    <property type="entry name" value="PyrdxlP-dep_Trfase_major"/>
</dbReference>
<protein>
    <recommendedName>
        <fullName evidence="3">cysteine desulfurase</fullName>
        <ecNumber evidence="3">2.8.1.7</ecNumber>
    </recommendedName>
</protein>
<proteinExistence type="inferred from homology"/>
<dbReference type="GO" id="GO:0031071">
    <property type="term" value="F:cysteine desulfurase activity"/>
    <property type="evidence" value="ECO:0007669"/>
    <property type="project" value="UniProtKB-EC"/>
</dbReference>
<evidence type="ECO:0000313" key="12">
    <source>
        <dbReference type="EMBL" id="MBD8030890.1"/>
    </source>
</evidence>
<comment type="similarity">
    <text evidence="2">Belongs to the class-V pyridoxal-phosphate-dependent aminotransferase family. NifS/IscS subfamily.</text>
</comment>
<sequence>MIYLDNAATTGVRREALEAMWPYLTSHFGNPSSPHGVGEAAAAGLEAARKVVSRVVGGRASQVIFTSGGTEADNLAIKGIALANPRGRHIITTPLEHSAVLESIDYLVRFHDFEVSYLAPDEYGLVSPAELAQLTRPDTTLVSIHYANNEIGTVQPIRELAAATTAPVHTDAVQAAGLPLADLGVDAISLSGHKIGAPKGIGALWCRLPVEPVIHGGGQERGRRSGTENVAGAVAFAAALNASLVGAPPDLTDFITEVLTIDGAHLTGHPTRRLPGHASFVFDHTAGETVLLELEHRGIICSPGSACGSGEVPHVLLAIGLPEDLARTSVRFTFSPVNTPDEVDTATHAVVEAVSAVRAIGG</sequence>
<dbReference type="GO" id="GO:0046872">
    <property type="term" value="F:metal ion binding"/>
    <property type="evidence" value="ECO:0007669"/>
    <property type="project" value="UniProtKB-KW"/>
</dbReference>
<dbReference type="Proteomes" id="UP000650224">
    <property type="component" value="Unassembled WGS sequence"/>
</dbReference>
<dbReference type="InterPro" id="IPR020578">
    <property type="entry name" value="Aminotrans_V_PyrdxlP_BS"/>
</dbReference>
<dbReference type="Pfam" id="PF00266">
    <property type="entry name" value="Aminotran_5"/>
    <property type="match status" value="1"/>
</dbReference>
<keyword evidence="7" id="KW-0408">Iron</keyword>
<reference evidence="12 13" key="1">
    <citation type="submission" date="2020-08" db="EMBL/GenBank/DDBJ databases">
        <title>A Genomic Blueprint of the Chicken Gut Microbiome.</title>
        <authorList>
            <person name="Gilroy R."/>
            <person name="Ravi A."/>
            <person name="Getino M."/>
            <person name="Pursley I."/>
            <person name="Horton D.L."/>
            <person name="Alikhan N.-F."/>
            <person name="Baker D."/>
            <person name="Gharbi K."/>
            <person name="Hall N."/>
            <person name="Watson M."/>
            <person name="Adriaenssens E.M."/>
            <person name="Foster-Nyarko E."/>
            <person name="Jarju S."/>
            <person name="Secka A."/>
            <person name="Antonio M."/>
            <person name="Oren A."/>
            <person name="Chaudhuri R."/>
            <person name="La Ragione R.M."/>
            <person name="Hildebrand F."/>
            <person name="Pallen M.J."/>
        </authorList>
    </citation>
    <scope>NUCLEOTIDE SEQUENCE [LARGE SCALE GENOMIC DNA]</scope>
    <source>
        <strain evidence="12 13">Sa1YVA5</strain>
    </source>
</reference>
<evidence type="ECO:0000256" key="2">
    <source>
        <dbReference type="ARBA" id="ARBA00006490"/>
    </source>
</evidence>
<gene>
    <name evidence="12" type="ORF">H9627_11270</name>
</gene>
<keyword evidence="5" id="KW-0479">Metal-binding</keyword>
<dbReference type="SUPFAM" id="SSF53383">
    <property type="entry name" value="PLP-dependent transferases"/>
    <property type="match status" value="1"/>
</dbReference>
<evidence type="ECO:0000313" key="13">
    <source>
        <dbReference type="Proteomes" id="UP000650224"/>
    </source>
</evidence>
<evidence type="ECO:0000256" key="4">
    <source>
        <dbReference type="ARBA" id="ARBA00022679"/>
    </source>
</evidence>
<evidence type="ECO:0000256" key="6">
    <source>
        <dbReference type="ARBA" id="ARBA00022898"/>
    </source>
</evidence>
<keyword evidence="13" id="KW-1185">Reference proteome</keyword>
<comment type="caution">
    <text evidence="12">The sequence shown here is derived from an EMBL/GenBank/DDBJ whole genome shotgun (WGS) entry which is preliminary data.</text>
</comment>
<dbReference type="GO" id="GO:0051536">
    <property type="term" value="F:iron-sulfur cluster binding"/>
    <property type="evidence" value="ECO:0007669"/>
    <property type="project" value="UniProtKB-KW"/>
</dbReference>
<feature type="domain" description="Aminotransferase class V" evidence="11">
    <location>
        <begin position="2"/>
        <end position="344"/>
    </location>
</feature>
<dbReference type="InterPro" id="IPR015422">
    <property type="entry name" value="PyrdxlP-dep_Trfase_small"/>
</dbReference>
<name>A0A8I0LHG7_9CORY</name>
<dbReference type="Gene3D" id="3.90.1150.10">
    <property type="entry name" value="Aspartate Aminotransferase, domain 1"/>
    <property type="match status" value="1"/>
</dbReference>
<evidence type="ECO:0000256" key="3">
    <source>
        <dbReference type="ARBA" id="ARBA00012239"/>
    </source>
</evidence>
<dbReference type="PIRSF" id="PIRSF005572">
    <property type="entry name" value="NifS"/>
    <property type="match status" value="1"/>
</dbReference>
<keyword evidence="6" id="KW-0663">Pyridoxal phosphate</keyword>
<dbReference type="EMBL" id="JACSPR010000008">
    <property type="protein sequence ID" value="MBD8030890.1"/>
    <property type="molecule type" value="Genomic_DNA"/>
</dbReference>
<comment type="catalytic activity">
    <reaction evidence="9">
        <text>(sulfur carrier)-H + L-cysteine = (sulfur carrier)-SH + L-alanine</text>
        <dbReference type="Rhea" id="RHEA:43892"/>
        <dbReference type="Rhea" id="RHEA-COMP:14737"/>
        <dbReference type="Rhea" id="RHEA-COMP:14739"/>
        <dbReference type="ChEBI" id="CHEBI:29917"/>
        <dbReference type="ChEBI" id="CHEBI:35235"/>
        <dbReference type="ChEBI" id="CHEBI:57972"/>
        <dbReference type="ChEBI" id="CHEBI:64428"/>
        <dbReference type="EC" id="2.8.1.7"/>
    </reaction>
</comment>
<organism evidence="12 13">
    <name type="scientific">Corynebacterium gallinarum</name>
    <dbReference type="NCBI Taxonomy" id="2762214"/>
    <lineage>
        <taxon>Bacteria</taxon>
        <taxon>Bacillati</taxon>
        <taxon>Actinomycetota</taxon>
        <taxon>Actinomycetes</taxon>
        <taxon>Mycobacteriales</taxon>
        <taxon>Corynebacteriaceae</taxon>
        <taxon>Corynebacterium</taxon>
    </lineage>
</organism>
<dbReference type="InterPro" id="IPR015424">
    <property type="entry name" value="PyrdxlP-dep_Trfase"/>
</dbReference>
<dbReference type="PROSITE" id="PS00595">
    <property type="entry name" value="AA_TRANSFER_CLASS_5"/>
    <property type="match status" value="1"/>
</dbReference>